<keyword evidence="6" id="KW-0808">Transferase</keyword>
<feature type="transmembrane region" description="Helical" evidence="4">
    <location>
        <begin position="294"/>
        <end position="315"/>
    </location>
</feature>
<evidence type="ECO:0000259" key="5">
    <source>
        <dbReference type="PROSITE" id="PS50109"/>
    </source>
</evidence>
<dbReference type="CDD" id="cd00082">
    <property type="entry name" value="HisKA"/>
    <property type="match status" value="1"/>
</dbReference>
<dbReference type="AlphaFoldDB" id="A0A326RRW2"/>
<dbReference type="InterPro" id="IPR003594">
    <property type="entry name" value="HATPase_dom"/>
</dbReference>
<keyword evidence="4" id="KW-1133">Transmembrane helix</keyword>
<dbReference type="PANTHER" id="PTHR43547:SF2">
    <property type="entry name" value="HYBRID SIGNAL TRANSDUCTION HISTIDINE KINASE C"/>
    <property type="match status" value="1"/>
</dbReference>
<dbReference type="OrthoDB" id="1933776at2"/>
<evidence type="ECO:0000256" key="2">
    <source>
        <dbReference type="ARBA" id="ARBA00012438"/>
    </source>
</evidence>
<accession>A0A326RRW2</accession>
<organism evidence="6 7">
    <name type="scientific">Algoriphagus aquaeductus</name>
    <dbReference type="NCBI Taxonomy" id="475299"/>
    <lineage>
        <taxon>Bacteria</taxon>
        <taxon>Pseudomonadati</taxon>
        <taxon>Bacteroidota</taxon>
        <taxon>Cytophagia</taxon>
        <taxon>Cytophagales</taxon>
        <taxon>Cyclobacteriaceae</taxon>
        <taxon>Algoriphagus</taxon>
    </lineage>
</organism>
<comment type="caution">
    <text evidence="6">The sequence shown here is derived from an EMBL/GenBank/DDBJ whole genome shotgun (WGS) entry which is preliminary data.</text>
</comment>
<dbReference type="CDD" id="cd00075">
    <property type="entry name" value="HATPase"/>
    <property type="match status" value="1"/>
</dbReference>
<dbReference type="PRINTS" id="PR00344">
    <property type="entry name" value="BCTRLSENSOR"/>
</dbReference>
<dbReference type="GO" id="GO:0000155">
    <property type="term" value="F:phosphorelay sensor kinase activity"/>
    <property type="evidence" value="ECO:0007669"/>
    <property type="project" value="InterPro"/>
</dbReference>
<dbReference type="EMBL" id="QKTX01000006">
    <property type="protein sequence ID" value="PZV83591.1"/>
    <property type="molecule type" value="Genomic_DNA"/>
</dbReference>
<dbReference type="SUPFAM" id="SSF55874">
    <property type="entry name" value="ATPase domain of HSP90 chaperone/DNA topoisomerase II/histidine kinase"/>
    <property type="match status" value="1"/>
</dbReference>
<evidence type="ECO:0000256" key="3">
    <source>
        <dbReference type="ARBA" id="ARBA00022553"/>
    </source>
</evidence>
<dbReference type="InterPro" id="IPR003661">
    <property type="entry name" value="HisK_dim/P_dom"/>
</dbReference>
<keyword evidence="7" id="KW-1185">Reference proteome</keyword>
<keyword evidence="4" id="KW-0812">Transmembrane</keyword>
<dbReference type="PANTHER" id="PTHR43547">
    <property type="entry name" value="TWO-COMPONENT HISTIDINE KINASE"/>
    <property type="match status" value="1"/>
</dbReference>
<dbReference type="InterPro" id="IPR005467">
    <property type="entry name" value="His_kinase_dom"/>
</dbReference>
<dbReference type="Pfam" id="PF00512">
    <property type="entry name" value="HisKA"/>
    <property type="match status" value="1"/>
</dbReference>
<dbReference type="Pfam" id="PF02518">
    <property type="entry name" value="HATPase_c"/>
    <property type="match status" value="1"/>
</dbReference>
<dbReference type="InterPro" id="IPR036097">
    <property type="entry name" value="HisK_dim/P_sf"/>
</dbReference>
<gene>
    <name evidence="6" type="ORF">CLV31_106208</name>
</gene>
<dbReference type="SMART" id="SM00387">
    <property type="entry name" value="HATPase_c"/>
    <property type="match status" value="1"/>
</dbReference>
<comment type="catalytic activity">
    <reaction evidence="1">
        <text>ATP + protein L-histidine = ADP + protein N-phospho-L-histidine.</text>
        <dbReference type="EC" id="2.7.13.3"/>
    </reaction>
</comment>
<evidence type="ECO:0000313" key="6">
    <source>
        <dbReference type="EMBL" id="PZV83591.1"/>
    </source>
</evidence>
<feature type="domain" description="Histidine kinase" evidence="5">
    <location>
        <begin position="334"/>
        <end position="544"/>
    </location>
</feature>
<dbReference type="EC" id="2.7.13.3" evidence="2"/>
<evidence type="ECO:0000256" key="1">
    <source>
        <dbReference type="ARBA" id="ARBA00000085"/>
    </source>
</evidence>
<protein>
    <recommendedName>
        <fullName evidence="2">histidine kinase</fullName>
        <ecNumber evidence="2">2.7.13.3</ecNumber>
    </recommendedName>
</protein>
<dbReference type="SMART" id="SM00388">
    <property type="entry name" value="HisKA"/>
    <property type="match status" value="1"/>
</dbReference>
<dbReference type="InterPro" id="IPR036890">
    <property type="entry name" value="HATPase_C_sf"/>
</dbReference>
<reference evidence="6 7" key="1">
    <citation type="submission" date="2018-06" db="EMBL/GenBank/DDBJ databases">
        <title>Genomic Encyclopedia of Archaeal and Bacterial Type Strains, Phase II (KMG-II): from individual species to whole genera.</title>
        <authorList>
            <person name="Goeker M."/>
        </authorList>
    </citation>
    <scope>NUCLEOTIDE SEQUENCE [LARGE SCALE GENOMIC DNA]</scope>
    <source>
        <strain evidence="6 7">T4</strain>
    </source>
</reference>
<keyword evidence="6" id="KW-0418">Kinase</keyword>
<dbReference type="Proteomes" id="UP000248917">
    <property type="component" value="Unassembled WGS sequence"/>
</dbReference>
<evidence type="ECO:0000256" key="4">
    <source>
        <dbReference type="SAM" id="Phobius"/>
    </source>
</evidence>
<dbReference type="InterPro" id="IPR004358">
    <property type="entry name" value="Sig_transdc_His_kin-like_C"/>
</dbReference>
<dbReference type="PROSITE" id="PS50109">
    <property type="entry name" value="HIS_KIN"/>
    <property type="match status" value="1"/>
</dbReference>
<dbReference type="Gene3D" id="3.30.565.10">
    <property type="entry name" value="Histidine kinase-like ATPase, C-terminal domain"/>
    <property type="match status" value="1"/>
</dbReference>
<dbReference type="RefSeq" id="WP_111392826.1">
    <property type="nucleotide sequence ID" value="NZ_QKTX01000006.1"/>
</dbReference>
<keyword evidence="4" id="KW-0472">Membrane</keyword>
<dbReference type="SUPFAM" id="SSF47384">
    <property type="entry name" value="Homodimeric domain of signal transducing histidine kinase"/>
    <property type="match status" value="1"/>
</dbReference>
<dbReference type="Gene3D" id="1.10.287.130">
    <property type="match status" value="1"/>
</dbReference>
<evidence type="ECO:0000313" key="7">
    <source>
        <dbReference type="Proteomes" id="UP000248917"/>
    </source>
</evidence>
<sequence length="544" mass="62261">MKKLEFKRIGILIGFTLLVSIGVQAWRLYSQIHILKNQLLADIQQSLDNAVESYFAERAKTDVITLTDGLIPGSPFREVDSNTSISGNMTRIHVQRSASSDLKRPDSPPIQTSQDSAFFPQEFIDRVGKNNLVFRSLSQAQAENLKLDSIFWQNVSEDSVHTIVRMDSLRKMARDHPNNLNIFLGRSSADSLEQMKFLTNKIIISITRDSLDLDQIDSLLQGELRRKGITINYKLLQVNRRLPRLNEAPQAPEKPMSEKPDMQFTVSRSTFLPPGLSLELFFENTTMTLLRRGLIEIGMSLAFLAIIAYAFYYLYQTIKNQKEIAEIKQDLIANITHEFKTPIATTLSAIEGIQKFNPENDFQKTDRYLGISKTQLLKLNQMVEKLLETATLDSDQLVMKKEQIEPEPLLRQLVQKFQTLAPEKQIYLTLPAHSKPIFADPFHFENVLSNLLDNALKYGGDQIRICLDQNGLHKIRIHDNGGNIAVEQKERVFEQFYRIPKGDIHDVKGFGIGLYYVKKIMEKHEGKIELELGKNSTTFITYWP</sequence>
<name>A0A326RRW2_9BACT</name>
<proteinExistence type="predicted"/>
<keyword evidence="3" id="KW-0597">Phosphoprotein</keyword>